<dbReference type="PRINTS" id="PR00081">
    <property type="entry name" value="GDHRDH"/>
</dbReference>
<dbReference type="InterPro" id="IPR002347">
    <property type="entry name" value="SDR_fam"/>
</dbReference>
<sequence>MPKRSFLTFLQDQRKTMPPVVKVDLSGKTVIVVGANTGLGFRATKHFATMNPERIIMACRNEERGQAALERLKAETGCQKTELWLVDLSRFSSVTAFANKFEADGGRLDILVLNAGVMPTKEYRTTVDGWESSLQINDIASPLLALRLLPRMLHTAKEHNTMPRICVVASDVHHWANLPKSVTDDDILATLSSKEYCTPRYLPPILVDGTIFIGTISNMQSERYKVTKLLNVFFSRSLQNHLPESIIVNAINPGFCQSELRRSITDTWYMALADWVTVKLLGYSTEEGSRQLVWAAVGGGEDEKRLRGGYVSFSEIVEVSDYAMSEAGLKVQGKIWTELVDILSKVDERIPQVIESCLSRD</sequence>
<dbReference type="InterPro" id="IPR036291">
    <property type="entry name" value="NAD(P)-bd_dom_sf"/>
</dbReference>
<keyword evidence="3" id="KW-1185">Reference proteome</keyword>
<accession>A0A284QRE4</accession>
<keyword evidence="1" id="KW-0560">Oxidoreductase</keyword>
<dbReference type="OMA" id="WYMALAD"/>
<protein>
    <recommendedName>
        <fullName evidence="4">NAD(P)-binding protein</fullName>
    </recommendedName>
</protein>
<dbReference type="EMBL" id="FUEG01000001">
    <property type="protein sequence ID" value="SJK99042.1"/>
    <property type="molecule type" value="Genomic_DNA"/>
</dbReference>
<dbReference type="STRING" id="47428.A0A284QRE4"/>
<dbReference type="Pfam" id="PF00106">
    <property type="entry name" value="adh_short"/>
    <property type="match status" value="1"/>
</dbReference>
<dbReference type="Gene3D" id="3.40.50.720">
    <property type="entry name" value="NAD(P)-binding Rossmann-like Domain"/>
    <property type="match status" value="1"/>
</dbReference>
<dbReference type="OrthoDB" id="542013at2759"/>
<dbReference type="PANTHER" id="PTHR43157">
    <property type="entry name" value="PHOSPHATIDYLINOSITOL-GLYCAN BIOSYNTHESIS CLASS F PROTEIN-RELATED"/>
    <property type="match status" value="1"/>
</dbReference>
<dbReference type="Proteomes" id="UP000219338">
    <property type="component" value="Unassembled WGS sequence"/>
</dbReference>
<name>A0A284QRE4_ARMOS</name>
<evidence type="ECO:0008006" key="4">
    <source>
        <dbReference type="Google" id="ProtNLM"/>
    </source>
</evidence>
<organism evidence="2 3">
    <name type="scientific">Armillaria ostoyae</name>
    <name type="common">Armillaria root rot fungus</name>
    <dbReference type="NCBI Taxonomy" id="47428"/>
    <lineage>
        <taxon>Eukaryota</taxon>
        <taxon>Fungi</taxon>
        <taxon>Dikarya</taxon>
        <taxon>Basidiomycota</taxon>
        <taxon>Agaricomycotina</taxon>
        <taxon>Agaricomycetes</taxon>
        <taxon>Agaricomycetidae</taxon>
        <taxon>Agaricales</taxon>
        <taxon>Marasmiineae</taxon>
        <taxon>Physalacriaceae</taxon>
        <taxon>Armillaria</taxon>
    </lineage>
</organism>
<proteinExistence type="predicted"/>
<reference evidence="3" key="1">
    <citation type="journal article" date="2017" name="Nat. Ecol. Evol.">
        <title>Genome expansion and lineage-specific genetic innovations in the forest pathogenic fungi Armillaria.</title>
        <authorList>
            <person name="Sipos G."/>
            <person name="Prasanna A.N."/>
            <person name="Walter M.C."/>
            <person name="O'Connor E."/>
            <person name="Balint B."/>
            <person name="Krizsan K."/>
            <person name="Kiss B."/>
            <person name="Hess J."/>
            <person name="Varga T."/>
            <person name="Slot J."/>
            <person name="Riley R."/>
            <person name="Boka B."/>
            <person name="Rigling D."/>
            <person name="Barry K."/>
            <person name="Lee J."/>
            <person name="Mihaltcheva S."/>
            <person name="LaButti K."/>
            <person name="Lipzen A."/>
            <person name="Waldron R."/>
            <person name="Moloney N.M."/>
            <person name="Sperisen C."/>
            <person name="Kredics L."/>
            <person name="Vagvoelgyi C."/>
            <person name="Patrignani A."/>
            <person name="Fitzpatrick D."/>
            <person name="Nagy I."/>
            <person name="Doyle S."/>
            <person name="Anderson J.B."/>
            <person name="Grigoriev I.V."/>
            <person name="Gueldener U."/>
            <person name="Muensterkoetter M."/>
            <person name="Nagy L.G."/>
        </authorList>
    </citation>
    <scope>NUCLEOTIDE SEQUENCE [LARGE SCALE GENOMIC DNA]</scope>
    <source>
        <strain evidence="3">C18/9</strain>
    </source>
</reference>
<gene>
    <name evidence="2" type="ORF">ARMOST_02326</name>
</gene>
<evidence type="ECO:0000256" key="1">
    <source>
        <dbReference type="ARBA" id="ARBA00023002"/>
    </source>
</evidence>
<dbReference type="GO" id="GO:0016491">
    <property type="term" value="F:oxidoreductase activity"/>
    <property type="evidence" value="ECO:0007669"/>
    <property type="project" value="UniProtKB-KW"/>
</dbReference>
<evidence type="ECO:0000313" key="3">
    <source>
        <dbReference type="Proteomes" id="UP000219338"/>
    </source>
</evidence>
<dbReference type="AlphaFoldDB" id="A0A284QRE4"/>
<dbReference type="PANTHER" id="PTHR43157:SF31">
    <property type="entry name" value="PHOSPHATIDYLINOSITOL-GLYCAN BIOSYNTHESIS CLASS F PROTEIN"/>
    <property type="match status" value="1"/>
</dbReference>
<evidence type="ECO:0000313" key="2">
    <source>
        <dbReference type="EMBL" id="SJK99042.1"/>
    </source>
</evidence>
<dbReference type="SUPFAM" id="SSF51735">
    <property type="entry name" value="NAD(P)-binding Rossmann-fold domains"/>
    <property type="match status" value="1"/>
</dbReference>